<comment type="similarity">
    <text evidence="1">Belongs to the ATPase alpha/beta chains family.</text>
</comment>
<accession>W1YT14</accession>
<evidence type="ECO:0000259" key="3">
    <source>
        <dbReference type="Pfam" id="PF02874"/>
    </source>
</evidence>
<dbReference type="InterPro" id="IPR036121">
    <property type="entry name" value="ATPase_F1/V1/A1_a/bsu_N_sf"/>
</dbReference>
<dbReference type="Gene3D" id="2.40.10.170">
    <property type="match status" value="1"/>
</dbReference>
<dbReference type="GO" id="GO:1902600">
    <property type="term" value="P:proton transmembrane transport"/>
    <property type="evidence" value="ECO:0007669"/>
    <property type="project" value="InterPro"/>
</dbReference>
<dbReference type="AlphaFoldDB" id="W1YT14"/>
<comment type="caution">
    <text evidence="4">The sequence shown here is derived from an EMBL/GenBank/DDBJ whole genome shotgun (WGS) entry which is preliminary data.</text>
</comment>
<evidence type="ECO:0000256" key="2">
    <source>
        <dbReference type="ARBA" id="ARBA00022448"/>
    </source>
</evidence>
<name>W1YT14_9ZZZZ</name>
<dbReference type="GO" id="GO:0046034">
    <property type="term" value="P:ATP metabolic process"/>
    <property type="evidence" value="ECO:0007669"/>
    <property type="project" value="InterPro"/>
</dbReference>
<dbReference type="InterPro" id="IPR004100">
    <property type="entry name" value="ATPase_F1/V1/A1_a/bsu_N"/>
</dbReference>
<evidence type="ECO:0000313" key="4">
    <source>
        <dbReference type="EMBL" id="ETJ44885.1"/>
    </source>
</evidence>
<proteinExistence type="inferred from homology"/>
<organism evidence="4">
    <name type="scientific">human gut metagenome</name>
    <dbReference type="NCBI Taxonomy" id="408170"/>
    <lineage>
        <taxon>unclassified sequences</taxon>
        <taxon>metagenomes</taxon>
        <taxon>organismal metagenomes</taxon>
    </lineage>
</organism>
<evidence type="ECO:0000256" key="1">
    <source>
        <dbReference type="ARBA" id="ARBA00008936"/>
    </source>
</evidence>
<protein>
    <submittedName>
        <fullName evidence="4">ATP synthase subunit beta</fullName>
    </submittedName>
</protein>
<gene>
    <name evidence="4" type="ORF">Q604_UNBC01115G0001</name>
</gene>
<dbReference type="SUPFAM" id="SSF50615">
    <property type="entry name" value="N-terminal domain of alpha and beta subunits of F1 ATP synthase"/>
    <property type="match status" value="1"/>
</dbReference>
<keyword evidence="2" id="KW-0813">Transport</keyword>
<sequence>MSNNIGKVVQVIGPVVDVRFDAGHLPSIYNAINIYHDHKAHDRQKIVVEVMQQSII</sequence>
<feature type="domain" description="ATPase F1/V1/A1 complex alpha/beta subunit N-terminal" evidence="3">
    <location>
        <begin position="8"/>
        <end position="38"/>
    </location>
</feature>
<feature type="non-terminal residue" evidence="4">
    <location>
        <position position="56"/>
    </location>
</feature>
<dbReference type="Pfam" id="PF02874">
    <property type="entry name" value="ATP-synt_ab_N"/>
    <property type="match status" value="1"/>
</dbReference>
<reference evidence="4" key="1">
    <citation type="submission" date="2013-12" db="EMBL/GenBank/DDBJ databases">
        <title>A Varibaculum cambriense genome reconstructed from a premature infant gut community with otherwise low bacterial novelty that shifts toward anaerobic metabolism during the third week of life.</title>
        <authorList>
            <person name="Brown C.T."/>
            <person name="Sharon I."/>
            <person name="Thomas B.C."/>
            <person name="Castelle C.J."/>
            <person name="Morowitz M.J."/>
            <person name="Banfield J.F."/>
        </authorList>
    </citation>
    <scope>NUCLEOTIDE SEQUENCE</scope>
</reference>
<dbReference type="EMBL" id="AZMM01001115">
    <property type="protein sequence ID" value="ETJ44885.1"/>
    <property type="molecule type" value="Genomic_DNA"/>
</dbReference>